<reference evidence="3" key="2">
    <citation type="submission" date="2016-03" db="EMBL/GenBank/DDBJ databases">
        <title>Full-length assembly of Arabidopsis thaliana Ler reveals the complement of translocations and inversions.</title>
        <authorList>
            <person name="Zapata L."/>
            <person name="Schneeberger K."/>
            <person name="Ossowski S."/>
        </authorList>
    </citation>
    <scope>NUCLEOTIDE SEQUENCE [LARGE SCALE GENOMIC DNA]</scope>
    <source>
        <tissue evidence="3">Leaf</tissue>
    </source>
</reference>
<organism evidence="3 5">
    <name type="scientific">Arabidopsis thaliana</name>
    <name type="common">Mouse-ear cress</name>
    <dbReference type="NCBI Taxonomy" id="3702"/>
    <lineage>
        <taxon>Eukaryota</taxon>
        <taxon>Viridiplantae</taxon>
        <taxon>Streptophyta</taxon>
        <taxon>Embryophyta</taxon>
        <taxon>Tracheophyta</taxon>
        <taxon>Spermatophyta</taxon>
        <taxon>Magnoliopsida</taxon>
        <taxon>eudicotyledons</taxon>
        <taxon>Gunneridae</taxon>
        <taxon>Pentapetalae</taxon>
        <taxon>rosids</taxon>
        <taxon>malvids</taxon>
        <taxon>Brassicales</taxon>
        <taxon>Brassicaceae</taxon>
        <taxon>Camelineae</taxon>
        <taxon>Arabidopsis</taxon>
    </lineage>
</organism>
<name>A0A384KI76_ARATH</name>
<dbReference type="InterPro" id="IPR032675">
    <property type="entry name" value="LRR_dom_sf"/>
</dbReference>
<dbReference type="GO" id="GO:0005096">
    <property type="term" value="F:GTPase activator activity"/>
    <property type="evidence" value="ECO:0007669"/>
    <property type="project" value="InterPro"/>
</dbReference>
<evidence type="ECO:0000313" key="6">
    <source>
        <dbReference type="Proteomes" id="UP000426265"/>
    </source>
</evidence>
<dbReference type="InterPro" id="IPR001611">
    <property type="entry name" value="Leu-rich_rpt"/>
</dbReference>
<evidence type="ECO:0000313" key="5">
    <source>
        <dbReference type="Proteomes" id="UP000078284"/>
    </source>
</evidence>
<dbReference type="PANTHER" id="PTHR46761">
    <property type="entry name" value="RAN GTPASE-ACTIVATING PROTEIN 1"/>
    <property type="match status" value="1"/>
</dbReference>
<evidence type="ECO:0000313" key="4">
    <source>
        <dbReference type="EMBL" id="VYS56462.1"/>
    </source>
</evidence>
<dbReference type="EMBL" id="LUHQ01000003">
    <property type="protein sequence ID" value="OAP06779.1"/>
    <property type="molecule type" value="Genomic_DNA"/>
</dbReference>
<reference evidence="4 6" key="3">
    <citation type="submission" date="2019-11" db="EMBL/GenBank/DDBJ databases">
        <authorList>
            <person name="Jiao W.-B."/>
            <person name="Schneeberger K."/>
        </authorList>
    </citation>
    <scope>NUCLEOTIDE SEQUENCE [LARGE SCALE GENOMIC DNA]</scope>
    <source>
        <strain evidence="6">cv. An-1</strain>
    </source>
</reference>
<dbReference type="GeneID" id="819771"/>
<dbReference type="EMBL" id="LR881468">
    <property type="protein sequence ID" value="CAD5322221.1"/>
    <property type="molecule type" value="Genomic_DNA"/>
</dbReference>
<evidence type="ECO:0000313" key="3">
    <source>
        <dbReference type="EMBL" id="OAP06779.1"/>
    </source>
</evidence>
<dbReference type="SUPFAM" id="SSF52047">
    <property type="entry name" value="RNI-like"/>
    <property type="match status" value="1"/>
</dbReference>
<proteinExistence type="predicted"/>
<dbReference type="EMBL" id="CACRSJ010000106">
    <property type="protein sequence ID" value="VYS56462.1"/>
    <property type="molecule type" value="Genomic_DNA"/>
</dbReference>
<protein>
    <submittedName>
        <fullName evidence="2">(thale cress) hypothetical protein</fullName>
    </submittedName>
</protein>
<dbReference type="ExpressionAtlas" id="A0A384KI76">
    <property type="expression patterns" value="differential"/>
</dbReference>
<dbReference type="Proteomes" id="UP000426265">
    <property type="component" value="Unassembled WGS sequence"/>
</dbReference>
<dbReference type="AlphaFoldDB" id="A0A384KI76"/>
<dbReference type="PANTHER" id="PTHR46761:SF3">
    <property type="entry name" value="(RAPE) HYPOTHETICAL PROTEIN"/>
    <property type="match status" value="1"/>
</dbReference>
<dbReference type="Proteomes" id="UP000078284">
    <property type="component" value="Chromosome 3"/>
</dbReference>
<gene>
    <name evidence="1" type="ordered locus">At3g06000</name>
    <name evidence="3" type="ordered locus">AXX17_At3g05690</name>
    <name evidence="4" type="ORF">AN1_LOCUS11916</name>
    <name evidence="2" type="ORF">AT9943_LOCUS10245</name>
</gene>
<dbReference type="InterPro" id="IPR045203">
    <property type="entry name" value="RanGAP1/2"/>
</dbReference>
<dbReference type="Araport" id="AT3G06000"/>
<evidence type="ECO:0000313" key="2">
    <source>
        <dbReference type="EMBL" id="CAD5322221.1"/>
    </source>
</evidence>
<evidence type="ECO:0000313" key="7">
    <source>
        <dbReference type="Proteomes" id="UP000516314"/>
    </source>
</evidence>
<evidence type="ECO:0000313" key="1">
    <source>
        <dbReference type="Araport" id="AT3G06000"/>
    </source>
</evidence>
<dbReference type="KEGG" id="ath:AT3G06000"/>
<dbReference type="Pfam" id="PF13516">
    <property type="entry name" value="LRR_6"/>
    <property type="match status" value="4"/>
</dbReference>
<dbReference type="Proteomes" id="UP000516314">
    <property type="component" value="Chromosome 3"/>
</dbReference>
<accession>A0A384KI76</accession>
<dbReference type="OMA" id="ETCTHIK"/>
<reference evidence="2 7" key="4">
    <citation type="submission" date="2020-09" db="EMBL/GenBank/DDBJ databases">
        <authorList>
            <person name="Ashkenazy H."/>
        </authorList>
    </citation>
    <scope>NUCLEOTIDE SEQUENCE [LARGE SCALE GENOMIC DNA]</scope>
    <source>
        <strain evidence="7">cv. Cdm-0</strain>
    </source>
</reference>
<dbReference type="SMR" id="A0A384KI76"/>
<reference evidence="5" key="1">
    <citation type="journal article" date="2016" name="Proc. Natl. Acad. Sci. U.S.A.">
        <title>Chromosome-level assembly of Arabidopsis thaliana Ler reveals the extent of translocation and inversion polymorphisms.</title>
        <authorList>
            <person name="Zapata L."/>
            <person name="Ding J."/>
            <person name="Willing E.M."/>
            <person name="Hartwig B."/>
            <person name="Bezdan D."/>
            <person name="Jiao W.B."/>
            <person name="Patel V."/>
            <person name="Velikkakam James G."/>
            <person name="Koornneef M."/>
            <person name="Ossowski S."/>
            <person name="Schneeberger K."/>
        </authorList>
    </citation>
    <scope>NUCLEOTIDE SEQUENCE [LARGE SCALE GENOMIC DNA]</scope>
    <source>
        <strain evidence="5">cv. Landsberg erecta</strain>
    </source>
</reference>
<sequence length="211" mass="23566">MVDTSLTNEDTIEETAFETCTHIKVGVSMSKPFSSFSFLTVINLSYTNLENGGAIALVNALKNSAPSLQVIEMAGNNITYEAATAIAVCLAAKRHLKKLNLSENDLKDEGCVEIVKSMEDWELEYVDMSYNDLRREGALRLARVVVKKGSFKMLNIDGNMISLKGIEEIKVIFTNCPKLLGPLDKNVYNVDDDDDLRENDEDEFVSVFIFY</sequence>
<dbReference type="Gene3D" id="3.80.10.10">
    <property type="entry name" value="Ribonuclease Inhibitor"/>
    <property type="match status" value="1"/>
</dbReference>
<dbReference type="SMART" id="SM00368">
    <property type="entry name" value="LRR_RI"/>
    <property type="match status" value="3"/>
</dbReference>